<dbReference type="Proteomes" id="UP000188993">
    <property type="component" value="Chromosome"/>
</dbReference>
<keyword evidence="2" id="KW-0238">DNA-binding</keyword>
<dbReference type="SUPFAM" id="SSF46689">
    <property type="entry name" value="Homeodomain-like"/>
    <property type="match status" value="1"/>
</dbReference>
<evidence type="ECO:0000259" key="4">
    <source>
        <dbReference type="PROSITE" id="PS51071"/>
    </source>
</evidence>
<dbReference type="Pfam" id="PF01380">
    <property type="entry name" value="SIS"/>
    <property type="match status" value="1"/>
</dbReference>
<keyword evidence="3" id="KW-0804">Transcription</keyword>
<sequence>MLDFMDIYDDLTESEKKVLVYIVNHLEEIPYLTINQLAELSFVSKTVIINLSQKMGFSGYKEIKFHINQKIREKVSKSGSDYQSVRETRKNSIEKTFSLVSDDDLEICAEEILNARNIFIMARGASKPVGYYMEHLFFSMGIHCFFIKDYNLSETFTNLVTEEDIIILISLSGNTKKIIDTAKKVSLKKARIISLTSFQTNVLSTYSDLNLFCHSDEIDTKQNDLISRLGFFLLVDLIIETIKTKVRLPEN</sequence>
<dbReference type="InterPro" id="IPR035472">
    <property type="entry name" value="RpiR-like_SIS"/>
</dbReference>
<dbReference type="SUPFAM" id="SSF53697">
    <property type="entry name" value="SIS domain"/>
    <property type="match status" value="1"/>
</dbReference>
<gene>
    <name evidence="6" type="primary">glvR</name>
    <name evidence="6" type="ORF">BW727_101147</name>
</gene>
<accession>A0A1S6IPM8</accession>
<protein>
    <submittedName>
        <fullName evidence="6">HTH-type transcriptional regulator GlvR</fullName>
    </submittedName>
</protein>
<dbReference type="CDD" id="cd05013">
    <property type="entry name" value="SIS_RpiR"/>
    <property type="match status" value="1"/>
</dbReference>
<dbReference type="Gene3D" id="3.40.50.10490">
    <property type="entry name" value="Glucose-6-phosphate isomerase like protein, domain 1"/>
    <property type="match status" value="1"/>
</dbReference>
<keyword evidence="1" id="KW-0805">Transcription regulation</keyword>
<keyword evidence="7" id="KW-1185">Reference proteome</keyword>
<feature type="domain" description="HTH rpiR-type" evidence="4">
    <location>
        <begin position="1"/>
        <end position="74"/>
    </location>
</feature>
<dbReference type="InterPro" id="IPR047640">
    <property type="entry name" value="RpiR-like"/>
</dbReference>
<evidence type="ECO:0000256" key="3">
    <source>
        <dbReference type="ARBA" id="ARBA00023163"/>
    </source>
</evidence>
<dbReference type="AlphaFoldDB" id="A0A1S6IPM8"/>
<dbReference type="GO" id="GO:0097367">
    <property type="term" value="F:carbohydrate derivative binding"/>
    <property type="evidence" value="ECO:0007669"/>
    <property type="project" value="InterPro"/>
</dbReference>
<dbReference type="GO" id="GO:0003677">
    <property type="term" value="F:DNA binding"/>
    <property type="evidence" value="ECO:0007669"/>
    <property type="project" value="UniProtKB-KW"/>
</dbReference>
<evidence type="ECO:0000313" key="6">
    <source>
        <dbReference type="EMBL" id="AQS53514.1"/>
    </source>
</evidence>
<dbReference type="Pfam" id="PF01418">
    <property type="entry name" value="HTH_6"/>
    <property type="match status" value="1"/>
</dbReference>
<dbReference type="STRING" id="708126.BW727_101147"/>
<evidence type="ECO:0000313" key="7">
    <source>
        <dbReference type="Proteomes" id="UP000188993"/>
    </source>
</evidence>
<dbReference type="EMBL" id="CP019728">
    <property type="protein sequence ID" value="AQS53514.1"/>
    <property type="molecule type" value="Genomic_DNA"/>
</dbReference>
<dbReference type="KEGG" id="jda:BW727_101147"/>
<name>A0A1S6IPM8_9LACT</name>
<proteinExistence type="predicted"/>
<dbReference type="GO" id="GO:1901135">
    <property type="term" value="P:carbohydrate derivative metabolic process"/>
    <property type="evidence" value="ECO:0007669"/>
    <property type="project" value="InterPro"/>
</dbReference>
<evidence type="ECO:0000256" key="1">
    <source>
        <dbReference type="ARBA" id="ARBA00023015"/>
    </source>
</evidence>
<dbReference type="PROSITE" id="PS51464">
    <property type="entry name" value="SIS"/>
    <property type="match status" value="1"/>
</dbReference>
<dbReference type="InterPro" id="IPR046348">
    <property type="entry name" value="SIS_dom_sf"/>
</dbReference>
<dbReference type="PANTHER" id="PTHR30514:SF21">
    <property type="entry name" value="RPIR-FAMILY TRANSCRIPTIONAL REGULATOR"/>
    <property type="match status" value="1"/>
</dbReference>
<dbReference type="PROSITE" id="PS51071">
    <property type="entry name" value="HTH_RPIR"/>
    <property type="match status" value="1"/>
</dbReference>
<dbReference type="InterPro" id="IPR036388">
    <property type="entry name" value="WH-like_DNA-bd_sf"/>
</dbReference>
<dbReference type="RefSeq" id="WP_062468986.1">
    <property type="nucleotide sequence ID" value="NZ_BBYN01000010.1"/>
</dbReference>
<organism evidence="6 7">
    <name type="scientific">Jeotgalibaca dankookensis</name>
    <dbReference type="NCBI Taxonomy" id="708126"/>
    <lineage>
        <taxon>Bacteria</taxon>
        <taxon>Bacillati</taxon>
        <taxon>Bacillota</taxon>
        <taxon>Bacilli</taxon>
        <taxon>Lactobacillales</taxon>
        <taxon>Carnobacteriaceae</taxon>
        <taxon>Jeotgalibaca</taxon>
    </lineage>
</organism>
<dbReference type="OrthoDB" id="3684496at2"/>
<feature type="domain" description="SIS" evidence="5">
    <location>
        <begin position="108"/>
        <end position="251"/>
    </location>
</feature>
<dbReference type="GO" id="GO:0003700">
    <property type="term" value="F:DNA-binding transcription factor activity"/>
    <property type="evidence" value="ECO:0007669"/>
    <property type="project" value="InterPro"/>
</dbReference>
<dbReference type="InterPro" id="IPR000281">
    <property type="entry name" value="HTH_RpiR"/>
</dbReference>
<dbReference type="InterPro" id="IPR001347">
    <property type="entry name" value="SIS_dom"/>
</dbReference>
<evidence type="ECO:0000256" key="2">
    <source>
        <dbReference type="ARBA" id="ARBA00023125"/>
    </source>
</evidence>
<dbReference type="PANTHER" id="PTHR30514">
    <property type="entry name" value="GLUCOKINASE"/>
    <property type="match status" value="1"/>
</dbReference>
<dbReference type="Gene3D" id="1.10.10.10">
    <property type="entry name" value="Winged helix-like DNA-binding domain superfamily/Winged helix DNA-binding domain"/>
    <property type="match status" value="1"/>
</dbReference>
<evidence type="ECO:0000259" key="5">
    <source>
        <dbReference type="PROSITE" id="PS51464"/>
    </source>
</evidence>
<reference evidence="6 7" key="1">
    <citation type="journal article" date="2014" name="Int. J. Syst. Evol. Microbiol.">
        <title>Jeotgalibaca dankookensis gen. nov., sp. nov., a member of the family Carnobacteriaceae, isolated from seujeot (Korean traditional food).</title>
        <authorList>
            <person name="Lee D.G."/>
            <person name="Trujillo M.E."/>
            <person name="Kang H."/>
            <person name="Ahn T.Y."/>
        </authorList>
    </citation>
    <scope>NUCLEOTIDE SEQUENCE [LARGE SCALE GENOMIC DNA]</scope>
    <source>
        <strain evidence="6 7">EX-07</strain>
    </source>
</reference>
<dbReference type="InterPro" id="IPR009057">
    <property type="entry name" value="Homeodomain-like_sf"/>
</dbReference>